<evidence type="ECO:0000313" key="1">
    <source>
        <dbReference type="EMBL" id="KRL12785.1"/>
    </source>
</evidence>
<proteinExistence type="predicted"/>
<comment type="caution">
    <text evidence="1">The sequence shown here is derived from an EMBL/GenBank/DDBJ whole genome shotgun (WGS) entry which is preliminary data.</text>
</comment>
<dbReference type="EMBL" id="AZEC01000006">
    <property type="protein sequence ID" value="KRL12785.1"/>
    <property type="molecule type" value="Genomic_DNA"/>
</dbReference>
<dbReference type="NCBIfam" id="NF033831">
    <property type="entry name" value="sce7725_fam"/>
    <property type="match status" value="2"/>
</dbReference>
<accession>A0A0R1MXM9</accession>
<sequence>MSGFQYWPLLRGRQFDLLALQLLTQDNLLTNRIIPMIEPIRDAAGLPRLLKLRNQAGLPTVVIRNPSVGTYGLGTHKRYPLTPFFADANVWSGWWWRPDLQIPPAARQVLLIDDFRRLPAPAILMQFHTIVVQNDPRITQAIDHPRRIFLHDPWPRVHRTREFAQYADTPLFTERHWAMHHGFEGISDYSLNGAPYFDKGWPQGTIAFHIAYLRDGGIWLHHFLPLPTGGTQAEQFQYLQGELRRWLASHRHSILWDGPLKELLHYGDINHYPGLGVIKKLSVAHQILSVQQLLS</sequence>
<reference evidence="1 2" key="1">
    <citation type="journal article" date="2015" name="Genome Announc.">
        <title>Expanding the biotechnology potential of lactobacilli through comparative genomics of 213 strains and associated genera.</title>
        <authorList>
            <person name="Sun Z."/>
            <person name="Harris H.M."/>
            <person name="McCann A."/>
            <person name="Guo C."/>
            <person name="Argimon S."/>
            <person name="Zhang W."/>
            <person name="Yang X."/>
            <person name="Jeffery I.B."/>
            <person name="Cooney J.C."/>
            <person name="Kagawa T.F."/>
            <person name="Liu W."/>
            <person name="Song Y."/>
            <person name="Salvetti E."/>
            <person name="Wrobel A."/>
            <person name="Rasinkangas P."/>
            <person name="Parkhill J."/>
            <person name="Rea M.C."/>
            <person name="O'Sullivan O."/>
            <person name="Ritari J."/>
            <person name="Douillard F.P."/>
            <person name="Paul Ross R."/>
            <person name="Yang R."/>
            <person name="Briner A.E."/>
            <person name="Felis G.E."/>
            <person name="de Vos W.M."/>
            <person name="Barrangou R."/>
            <person name="Klaenhammer T.R."/>
            <person name="Caufield P.W."/>
            <person name="Cui Y."/>
            <person name="Zhang H."/>
            <person name="O'Toole P.W."/>
        </authorList>
    </citation>
    <scope>NUCLEOTIDE SEQUENCE [LARGE SCALE GENOMIC DNA]</scope>
    <source>
        <strain evidence="1 2">DSM 12744</strain>
    </source>
</reference>
<organism evidence="1 2">
    <name type="scientific">Schleiferilactobacillus perolens DSM 12744</name>
    <dbReference type="NCBI Taxonomy" id="1423792"/>
    <lineage>
        <taxon>Bacteria</taxon>
        <taxon>Bacillati</taxon>
        <taxon>Bacillota</taxon>
        <taxon>Bacilli</taxon>
        <taxon>Lactobacillales</taxon>
        <taxon>Lactobacillaceae</taxon>
        <taxon>Schleiferilactobacillus</taxon>
    </lineage>
</organism>
<dbReference type="PATRIC" id="fig|1423792.3.peg.2832"/>
<dbReference type="Proteomes" id="UP000051330">
    <property type="component" value="Unassembled WGS sequence"/>
</dbReference>
<name>A0A0R1MXM9_9LACO</name>
<dbReference type="STRING" id="1423792.FD09_GL002772"/>
<dbReference type="RefSeq" id="WP_057820380.1">
    <property type="nucleotide sequence ID" value="NZ_AZEC01000006.1"/>
</dbReference>
<protein>
    <submittedName>
        <fullName evidence="1">Uncharacterized protein</fullName>
    </submittedName>
</protein>
<gene>
    <name evidence="1" type="ORF">FD09_GL002772</name>
</gene>
<dbReference type="AlphaFoldDB" id="A0A0R1MXM9"/>
<evidence type="ECO:0000313" key="2">
    <source>
        <dbReference type="Proteomes" id="UP000051330"/>
    </source>
</evidence>
<dbReference type="OrthoDB" id="8910160at2"/>
<keyword evidence="2" id="KW-1185">Reference proteome</keyword>
<dbReference type="InterPro" id="IPR047727">
    <property type="entry name" value="Sce7725-like"/>
</dbReference>